<evidence type="ECO:0000313" key="2">
    <source>
        <dbReference type="EMBL" id="KAF3556261.1"/>
    </source>
</evidence>
<dbReference type="Proteomes" id="UP000712600">
    <property type="component" value="Unassembled WGS sequence"/>
</dbReference>
<comment type="caution">
    <text evidence="2">The sequence shown here is derived from an EMBL/GenBank/DDBJ whole genome shotgun (WGS) entry which is preliminary data.</text>
</comment>
<feature type="region of interest" description="Disordered" evidence="1">
    <location>
        <begin position="116"/>
        <end position="135"/>
    </location>
</feature>
<protein>
    <submittedName>
        <fullName evidence="2">Uncharacterized protein</fullName>
    </submittedName>
</protein>
<evidence type="ECO:0000256" key="1">
    <source>
        <dbReference type="SAM" id="MobiDB-lite"/>
    </source>
</evidence>
<proteinExistence type="predicted"/>
<accession>A0A8S9R4F1</accession>
<gene>
    <name evidence="2" type="ORF">F2Q69_00013241</name>
</gene>
<reference evidence="2" key="1">
    <citation type="submission" date="2019-12" db="EMBL/GenBank/DDBJ databases">
        <title>Genome sequencing and annotation of Brassica cretica.</title>
        <authorList>
            <person name="Studholme D.J."/>
            <person name="Sarris P."/>
        </authorList>
    </citation>
    <scope>NUCLEOTIDE SEQUENCE</scope>
    <source>
        <strain evidence="2">PFS-109/04</strain>
        <tissue evidence="2">Leaf</tissue>
    </source>
</reference>
<name>A0A8S9R4F1_BRACR</name>
<dbReference type="AlphaFoldDB" id="A0A8S9R4F1"/>
<dbReference type="EMBL" id="QGKX02000996">
    <property type="protein sequence ID" value="KAF3556261.1"/>
    <property type="molecule type" value="Genomic_DNA"/>
</dbReference>
<evidence type="ECO:0000313" key="3">
    <source>
        <dbReference type="Proteomes" id="UP000712600"/>
    </source>
</evidence>
<sequence length="165" mass="19638">MIEYKKAAGKKDWLRFSGIDQSRYTAVCDLVKLIKQVCWDFQQLLCHRIRKSDLYLPIDEIIVYAVPRIRKRHLFIFHSYLFEEEREVKSMDILFEFSSEFEIVECGVHIWKDQSGRDNSGGYQTAYGEEEVDNNKQDTYEFSKASYKQEDGKYVNLNPVQRAKR</sequence>
<organism evidence="2 3">
    <name type="scientific">Brassica cretica</name>
    <name type="common">Mustard</name>
    <dbReference type="NCBI Taxonomy" id="69181"/>
    <lineage>
        <taxon>Eukaryota</taxon>
        <taxon>Viridiplantae</taxon>
        <taxon>Streptophyta</taxon>
        <taxon>Embryophyta</taxon>
        <taxon>Tracheophyta</taxon>
        <taxon>Spermatophyta</taxon>
        <taxon>Magnoliopsida</taxon>
        <taxon>eudicotyledons</taxon>
        <taxon>Gunneridae</taxon>
        <taxon>Pentapetalae</taxon>
        <taxon>rosids</taxon>
        <taxon>malvids</taxon>
        <taxon>Brassicales</taxon>
        <taxon>Brassicaceae</taxon>
        <taxon>Brassiceae</taxon>
        <taxon>Brassica</taxon>
    </lineage>
</organism>